<dbReference type="Gene3D" id="1.10.720.30">
    <property type="entry name" value="SAP domain"/>
    <property type="match status" value="1"/>
</dbReference>
<dbReference type="Pfam" id="PF02037">
    <property type="entry name" value="SAP"/>
    <property type="match status" value="1"/>
</dbReference>
<dbReference type="PANTHER" id="PTHR35323">
    <property type="entry name" value="SAP DOMAIN-CONTAINING PROTEIN"/>
    <property type="match status" value="1"/>
</dbReference>
<reference evidence="4" key="1">
    <citation type="journal article" date="2023" name="Plant J.">
        <title>The genome of the king protea, Protea cynaroides.</title>
        <authorList>
            <person name="Chang J."/>
            <person name="Duong T.A."/>
            <person name="Schoeman C."/>
            <person name="Ma X."/>
            <person name="Roodt D."/>
            <person name="Barker N."/>
            <person name="Li Z."/>
            <person name="Van de Peer Y."/>
            <person name="Mizrachi E."/>
        </authorList>
    </citation>
    <scope>NUCLEOTIDE SEQUENCE</scope>
    <source>
        <tissue evidence="4">Young leaves</tissue>
    </source>
</reference>
<dbReference type="SUPFAM" id="SSF68906">
    <property type="entry name" value="SAP domain"/>
    <property type="match status" value="1"/>
</dbReference>
<gene>
    <name evidence="4" type="ORF">NE237_024431</name>
</gene>
<accession>A0A9Q0HDP7</accession>
<dbReference type="OrthoDB" id="690722at2759"/>
<dbReference type="InterPro" id="IPR056116">
    <property type="entry name" value="DUF7699"/>
</dbReference>
<feature type="domain" description="SAP" evidence="2">
    <location>
        <begin position="89"/>
        <end position="125"/>
    </location>
</feature>
<feature type="compositionally biased region" description="Basic and acidic residues" evidence="1">
    <location>
        <begin position="244"/>
        <end position="255"/>
    </location>
</feature>
<proteinExistence type="predicted"/>
<keyword evidence="5" id="KW-1185">Reference proteome</keyword>
<dbReference type="PANTHER" id="PTHR35323:SF2">
    <property type="entry name" value="SAP DOMAIN-CONTAINING PROTEIN"/>
    <property type="match status" value="1"/>
</dbReference>
<feature type="region of interest" description="Disordered" evidence="1">
    <location>
        <begin position="244"/>
        <end position="286"/>
    </location>
</feature>
<feature type="region of interest" description="Disordered" evidence="1">
    <location>
        <begin position="296"/>
        <end position="315"/>
    </location>
</feature>
<evidence type="ECO:0000313" key="5">
    <source>
        <dbReference type="Proteomes" id="UP001141806"/>
    </source>
</evidence>
<evidence type="ECO:0000259" key="2">
    <source>
        <dbReference type="Pfam" id="PF02037"/>
    </source>
</evidence>
<feature type="domain" description="DUF7699" evidence="3">
    <location>
        <begin position="149"/>
        <end position="233"/>
    </location>
</feature>
<evidence type="ECO:0000256" key="1">
    <source>
        <dbReference type="SAM" id="MobiDB-lite"/>
    </source>
</evidence>
<evidence type="ECO:0008006" key="6">
    <source>
        <dbReference type="Google" id="ProtNLM"/>
    </source>
</evidence>
<evidence type="ECO:0000259" key="3">
    <source>
        <dbReference type="Pfam" id="PF24766"/>
    </source>
</evidence>
<sequence>MAEKNGNHAVICLSNEEEEEEYNEVDEETTSQSCSEEGGDWNHEESDLESFEDSDEDGDLKSTKVKLTEVVDSEDSCNRVIHHLRGGSDLKELKLVECKAYLRKQGLRLTGNKAVCIQRIKEHWRVNEGEGEKLYPRSSFFINCTGDACTGDVVLFTQKVHERNEKVTRGRNLLGKRTIAGRIVKESYGAAKQQHTFTVEVLWSNGFKRLPPMFPLLVKGRYLYKMKTFRQRWDNEEERSKILAEKHRRGAEARRVRAMKNTARPAKQGSKQRKQSHHARSPMRRRNQEFLASAEMERQKKQNQTKDNKAGAPSNAMTFAPFHDRTNQMPVVPTVSHAYQNSGFQIGVRHANCSVDQGGQRFQAYPDSGFQIGARHVNCSVDQGGSLHPNHRFQAYPDSGFQIGGRNVTSSVEQGGNFHPNYGFHAYQFNANFMPPGNWVWRPRR</sequence>
<feature type="region of interest" description="Disordered" evidence="1">
    <location>
        <begin position="1"/>
        <end position="60"/>
    </location>
</feature>
<organism evidence="4 5">
    <name type="scientific">Protea cynaroides</name>
    <dbReference type="NCBI Taxonomy" id="273540"/>
    <lineage>
        <taxon>Eukaryota</taxon>
        <taxon>Viridiplantae</taxon>
        <taxon>Streptophyta</taxon>
        <taxon>Embryophyta</taxon>
        <taxon>Tracheophyta</taxon>
        <taxon>Spermatophyta</taxon>
        <taxon>Magnoliopsida</taxon>
        <taxon>Proteales</taxon>
        <taxon>Proteaceae</taxon>
        <taxon>Protea</taxon>
    </lineage>
</organism>
<dbReference type="AlphaFoldDB" id="A0A9Q0HDP7"/>
<dbReference type="EMBL" id="JAMYWD010000008">
    <property type="protein sequence ID" value="KAJ4964492.1"/>
    <property type="molecule type" value="Genomic_DNA"/>
</dbReference>
<name>A0A9Q0HDP7_9MAGN</name>
<feature type="compositionally biased region" description="Acidic residues" evidence="1">
    <location>
        <begin position="15"/>
        <end position="29"/>
    </location>
</feature>
<dbReference type="InterPro" id="IPR003034">
    <property type="entry name" value="SAP_dom"/>
</dbReference>
<feature type="compositionally biased region" description="Basic residues" evidence="1">
    <location>
        <begin position="270"/>
        <end position="285"/>
    </location>
</feature>
<feature type="compositionally biased region" description="Acidic residues" evidence="1">
    <location>
        <begin position="46"/>
        <end position="58"/>
    </location>
</feature>
<comment type="caution">
    <text evidence="4">The sequence shown here is derived from an EMBL/GenBank/DDBJ whole genome shotgun (WGS) entry which is preliminary data.</text>
</comment>
<feature type="compositionally biased region" description="Basic and acidic residues" evidence="1">
    <location>
        <begin position="296"/>
        <end position="309"/>
    </location>
</feature>
<evidence type="ECO:0000313" key="4">
    <source>
        <dbReference type="EMBL" id="KAJ4964492.1"/>
    </source>
</evidence>
<dbReference type="Pfam" id="PF24766">
    <property type="entry name" value="DUF7699"/>
    <property type="match status" value="1"/>
</dbReference>
<dbReference type="Proteomes" id="UP001141806">
    <property type="component" value="Unassembled WGS sequence"/>
</dbReference>
<dbReference type="InterPro" id="IPR036361">
    <property type="entry name" value="SAP_dom_sf"/>
</dbReference>
<protein>
    <recommendedName>
        <fullName evidence="6">SAP domain-containing protein</fullName>
    </recommendedName>
</protein>